<feature type="domain" description="TonB-dependent receptor plug" evidence="12">
    <location>
        <begin position="122"/>
        <end position="229"/>
    </location>
</feature>
<keyword evidence="14" id="KW-1185">Reference proteome</keyword>
<dbReference type="EMBL" id="CP034562">
    <property type="protein sequence ID" value="AZQ63991.1"/>
    <property type="molecule type" value="Genomic_DNA"/>
</dbReference>
<dbReference type="Gene3D" id="2.170.130.10">
    <property type="entry name" value="TonB-dependent receptor, plug domain"/>
    <property type="match status" value="1"/>
</dbReference>
<dbReference type="InterPro" id="IPR037066">
    <property type="entry name" value="Plug_dom_sf"/>
</dbReference>
<dbReference type="InterPro" id="IPR008969">
    <property type="entry name" value="CarboxyPept-like_regulatory"/>
</dbReference>
<keyword evidence="6 8" id="KW-0472">Membrane</keyword>
<evidence type="ECO:0000256" key="9">
    <source>
        <dbReference type="RuleBase" id="RU003357"/>
    </source>
</evidence>
<dbReference type="RefSeq" id="WP_126617244.1">
    <property type="nucleotide sequence ID" value="NZ_CP034562.1"/>
</dbReference>
<keyword evidence="4 8" id="KW-0812">Transmembrane</keyword>
<dbReference type="NCBIfam" id="TIGR04057">
    <property type="entry name" value="SusC_RagA_signa"/>
    <property type="match status" value="1"/>
</dbReference>
<sequence length="1031" mass="113979">MNIIFTKSAKLLRLILLLTLFSSLNLLAQGVDIKGTVLDEQDAPLIGAYIIVKGTTTGTVTDFNGLFKLHVPNKESVLVVSSIGHKDKEVYVGDRTNFDLKLEYDTEALEEVVVIGYGEQEKREITGAITQLKAEDLERSPTADLGTALQGQMAGVSVRSASGAPGEQSTITIRGVSSFQDGGSEPLYVVDGVTYTSNPNISPQEIQSIEVLKDGASAAIYGSRASAGVILITTKRGEKGQLKVNLDAYYGIQKITSGIELAGTVDALYINKILYDNKDTGKFDPLSFNPQGLYYDTDWLKEVQVDNAPIQNYNLRLSGGSGYVTYNITGTFYDQEGVFINSGYQRANLRSNTTYQKDKFRMQLNLGLNNSKKESEPWGLQYEAIKQSTMIPPLDVNDTEFVVPGANPEAMGGFIGKLRESNETFEDGYNGNIIMNYELFSGFKLNANVGGSIQRSHNEWFKPTYEVYDDQGNYMLNASNPISELRYTDYTYYRSIQEYTASYNKKFGKHKIGLVGGVTFETSTSEKSQIHGAELASNSTPSMGAANEIRSVDERYAESKNIGILGRAQYNYDNRYMVSASVRRDGSSRFHPDNNWGVFPSVSGGWNISNEKFFKPLKKTVSNLKIRYGYGQTGSDKAGQGLQNLTAYLPYQAIVTPQVDYPLGPEYDDNLQLGTTNPTYVDDGIKWETNISQNLGIDAEFFNGRVTFSGDVYKSDKQDMLLAVPIPPSTGATTANSYNMVWQNVGNLSNKGIELVLGYNNHIGDVHFKINGTFSKNVNEVVSLAPGLESVAGGQPIIGKDSENTTFLKPGYQAGSFFLIPTDGTIKTQEELVEYQKIIPTAQLGDLKYIDVNGDGKIDDDDREYMGSGTPLWEAGLNITIFYKGFDFGIQFFGSYGAKVYNGSKAYAYQNKRSAELVNAWQPVNPTSNIPTPRDQAEHYNTRTYSDYFLEDGSYLRIQNITLGYTLPKSWLKSLKVSNFRIYASTQNPFTFTNYSGFDPEVGSSSVFYRGVDRGNYPVSAIYRGGISLEF</sequence>
<evidence type="ECO:0000259" key="11">
    <source>
        <dbReference type="Pfam" id="PF00593"/>
    </source>
</evidence>
<dbReference type="KEGG" id="fll:EI427_17695"/>
<evidence type="ECO:0000313" key="14">
    <source>
        <dbReference type="Proteomes" id="UP000267268"/>
    </source>
</evidence>
<reference evidence="13 14" key="1">
    <citation type="submission" date="2018-12" db="EMBL/GenBank/DDBJ databases">
        <title>Flammeovirga pectinis sp. nov., isolated from the gut of the Korean scallop, Patinopecten yessoensis.</title>
        <authorList>
            <person name="Bae J.-W."/>
            <person name="Jeong Y.-S."/>
            <person name="Kang W."/>
        </authorList>
    </citation>
    <scope>NUCLEOTIDE SEQUENCE [LARGE SCALE GENOMIC DNA]</scope>
    <source>
        <strain evidence="13 14">L12M1</strain>
    </source>
</reference>
<dbReference type="PROSITE" id="PS52016">
    <property type="entry name" value="TONB_DEPENDENT_REC_3"/>
    <property type="match status" value="1"/>
</dbReference>
<evidence type="ECO:0000256" key="6">
    <source>
        <dbReference type="ARBA" id="ARBA00023136"/>
    </source>
</evidence>
<evidence type="ECO:0000256" key="2">
    <source>
        <dbReference type="ARBA" id="ARBA00022448"/>
    </source>
</evidence>
<dbReference type="Proteomes" id="UP000267268">
    <property type="component" value="Chromosome 1"/>
</dbReference>
<comment type="similarity">
    <text evidence="8 9">Belongs to the TonB-dependent receptor family.</text>
</comment>
<dbReference type="NCBIfam" id="TIGR04056">
    <property type="entry name" value="OMP_RagA_SusC"/>
    <property type="match status" value="1"/>
</dbReference>
<dbReference type="AlphaFoldDB" id="A0A3Q9FS94"/>
<evidence type="ECO:0000256" key="5">
    <source>
        <dbReference type="ARBA" id="ARBA00023077"/>
    </source>
</evidence>
<dbReference type="Pfam" id="PF13715">
    <property type="entry name" value="CarbopepD_reg_2"/>
    <property type="match status" value="1"/>
</dbReference>
<dbReference type="InterPro" id="IPR000531">
    <property type="entry name" value="Beta-barrel_TonB"/>
</dbReference>
<dbReference type="SUPFAM" id="SSF49464">
    <property type="entry name" value="Carboxypeptidase regulatory domain-like"/>
    <property type="match status" value="1"/>
</dbReference>
<comment type="subcellular location">
    <subcellularLocation>
        <location evidence="1 8">Cell outer membrane</location>
        <topology evidence="1 8">Multi-pass membrane protein</topology>
    </subcellularLocation>
</comment>
<feature type="domain" description="TonB-dependent receptor-like beta-barrel" evidence="11">
    <location>
        <begin position="446"/>
        <end position="976"/>
    </location>
</feature>
<evidence type="ECO:0000256" key="8">
    <source>
        <dbReference type="PROSITE-ProRule" id="PRU01360"/>
    </source>
</evidence>
<evidence type="ECO:0000256" key="3">
    <source>
        <dbReference type="ARBA" id="ARBA00022452"/>
    </source>
</evidence>
<evidence type="ECO:0000256" key="1">
    <source>
        <dbReference type="ARBA" id="ARBA00004571"/>
    </source>
</evidence>
<feature type="chain" id="PRO_5018581506" evidence="10">
    <location>
        <begin position="29"/>
        <end position="1031"/>
    </location>
</feature>
<dbReference type="OrthoDB" id="9768177at2"/>
<evidence type="ECO:0000256" key="7">
    <source>
        <dbReference type="ARBA" id="ARBA00023237"/>
    </source>
</evidence>
<dbReference type="Pfam" id="PF00593">
    <property type="entry name" value="TonB_dep_Rec_b-barrel"/>
    <property type="match status" value="1"/>
</dbReference>
<dbReference type="GO" id="GO:0009279">
    <property type="term" value="C:cell outer membrane"/>
    <property type="evidence" value="ECO:0007669"/>
    <property type="project" value="UniProtKB-SubCell"/>
</dbReference>
<accession>A0A3Q9FS94</accession>
<proteinExistence type="inferred from homology"/>
<keyword evidence="5 9" id="KW-0798">TonB box</keyword>
<keyword evidence="2 8" id="KW-0813">Transport</keyword>
<dbReference type="Gene3D" id="2.60.40.1120">
    <property type="entry name" value="Carboxypeptidase-like, regulatory domain"/>
    <property type="match status" value="1"/>
</dbReference>
<keyword evidence="10" id="KW-0732">Signal</keyword>
<dbReference type="InterPro" id="IPR012910">
    <property type="entry name" value="Plug_dom"/>
</dbReference>
<organism evidence="13 14">
    <name type="scientific">Flammeovirga pectinis</name>
    <dbReference type="NCBI Taxonomy" id="2494373"/>
    <lineage>
        <taxon>Bacteria</taxon>
        <taxon>Pseudomonadati</taxon>
        <taxon>Bacteroidota</taxon>
        <taxon>Cytophagia</taxon>
        <taxon>Cytophagales</taxon>
        <taxon>Flammeovirgaceae</taxon>
        <taxon>Flammeovirga</taxon>
    </lineage>
</organism>
<keyword evidence="7 8" id="KW-0998">Cell outer membrane</keyword>
<dbReference type="SUPFAM" id="SSF56935">
    <property type="entry name" value="Porins"/>
    <property type="match status" value="1"/>
</dbReference>
<dbReference type="InterPro" id="IPR039426">
    <property type="entry name" value="TonB-dep_rcpt-like"/>
</dbReference>
<keyword evidence="3 8" id="KW-1134">Transmembrane beta strand</keyword>
<keyword evidence="13" id="KW-0675">Receptor</keyword>
<dbReference type="InterPro" id="IPR023997">
    <property type="entry name" value="TonB-dep_OMP_SusC/RagA_CS"/>
</dbReference>
<dbReference type="Pfam" id="PF07715">
    <property type="entry name" value="Plug"/>
    <property type="match status" value="1"/>
</dbReference>
<evidence type="ECO:0000313" key="13">
    <source>
        <dbReference type="EMBL" id="AZQ63991.1"/>
    </source>
</evidence>
<evidence type="ECO:0000256" key="10">
    <source>
        <dbReference type="SAM" id="SignalP"/>
    </source>
</evidence>
<dbReference type="InterPro" id="IPR023996">
    <property type="entry name" value="TonB-dep_OMP_SusC/RagA"/>
</dbReference>
<protein>
    <submittedName>
        <fullName evidence="13">TonB-dependent receptor</fullName>
    </submittedName>
</protein>
<dbReference type="InterPro" id="IPR036942">
    <property type="entry name" value="Beta-barrel_TonB_sf"/>
</dbReference>
<evidence type="ECO:0000259" key="12">
    <source>
        <dbReference type="Pfam" id="PF07715"/>
    </source>
</evidence>
<name>A0A3Q9FS94_9BACT</name>
<dbReference type="Gene3D" id="2.40.170.20">
    <property type="entry name" value="TonB-dependent receptor, beta-barrel domain"/>
    <property type="match status" value="1"/>
</dbReference>
<feature type="signal peptide" evidence="10">
    <location>
        <begin position="1"/>
        <end position="28"/>
    </location>
</feature>
<evidence type="ECO:0000256" key="4">
    <source>
        <dbReference type="ARBA" id="ARBA00022692"/>
    </source>
</evidence>
<gene>
    <name evidence="13" type="ORF">EI427_17695</name>
</gene>